<dbReference type="GeneID" id="107271408"/>
<dbReference type="InterPro" id="IPR021109">
    <property type="entry name" value="Peptidase_aspartic_dom_sf"/>
</dbReference>
<gene>
    <name evidence="3" type="primary">LOC107271408</name>
</gene>
<organism evidence="2 3">
    <name type="scientific">Cephus cinctus</name>
    <name type="common">Wheat stem sawfly</name>
    <dbReference type="NCBI Taxonomy" id="211228"/>
    <lineage>
        <taxon>Eukaryota</taxon>
        <taxon>Metazoa</taxon>
        <taxon>Ecdysozoa</taxon>
        <taxon>Arthropoda</taxon>
        <taxon>Hexapoda</taxon>
        <taxon>Insecta</taxon>
        <taxon>Pterygota</taxon>
        <taxon>Neoptera</taxon>
        <taxon>Endopterygota</taxon>
        <taxon>Hymenoptera</taxon>
        <taxon>Cephoidea</taxon>
        <taxon>Cephidae</taxon>
        <taxon>Cephus</taxon>
    </lineage>
</organism>
<dbReference type="Gene3D" id="2.40.70.10">
    <property type="entry name" value="Acid Proteases"/>
    <property type="match status" value="1"/>
</dbReference>
<reference evidence="3" key="1">
    <citation type="submission" date="2025-08" db="UniProtKB">
        <authorList>
            <consortium name="RefSeq"/>
        </authorList>
    </citation>
    <scope>IDENTIFICATION</scope>
</reference>
<feature type="domain" description="DUF7041" evidence="1">
    <location>
        <begin position="34"/>
        <end position="101"/>
    </location>
</feature>
<evidence type="ECO:0000313" key="3">
    <source>
        <dbReference type="RefSeq" id="XP_015602861.1"/>
    </source>
</evidence>
<dbReference type="RefSeq" id="XP_015602861.1">
    <property type="nucleotide sequence ID" value="XM_015747375.1"/>
</dbReference>
<dbReference type="GO" id="GO:0006508">
    <property type="term" value="P:proteolysis"/>
    <property type="evidence" value="ECO:0007669"/>
    <property type="project" value="InterPro"/>
</dbReference>
<proteinExistence type="predicted"/>
<dbReference type="InterPro" id="IPR055469">
    <property type="entry name" value="DUF7041"/>
</dbReference>
<dbReference type="SUPFAM" id="SSF50630">
    <property type="entry name" value="Acid proteases"/>
    <property type="match status" value="1"/>
</dbReference>
<protein>
    <submittedName>
        <fullName evidence="3">Uncharacterized protein LOC107271408</fullName>
    </submittedName>
</protein>
<dbReference type="PROSITE" id="PS00141">
    <property type="entry name" value="ASP_PROTEASE"/>
    <property type="match status" value="1"/>
</dbReference>
<name>A0AAJ7C751_CEPCN</name>
<evidence type="ECO:0000313" key="2">
    <source>
        <dbReference type="Proteomes" id="UP000694920"/>
    </source>
</evidence>
<dbReference type="Pfam" id="PF23055">
    <property type="entry name" value="DUF7041"/>
    <property type="match status" value="1"/>
</dbReference>
<evidence type="ECO:0000259" key="1">
    <source>
        <dbReference type="Pfam" id="PF23055"/>
    </source>
</evidence>
<sequence>MLHNKVKEMYNRRSWLAKPLDRLLSTKIILGLALMEMEFEEERITSDRTKFRRIALALDAQVVEQVSDLITDPPENDRYSILKNRLLAIFGESERARWHKLQELELGDQKPSMLLNSMRRLAGDQLGNDALQNMFLDRMPDYIRILLSAEPDTKLDKLAGRADHMMDAARMQVALISTEATFKEHIEAFNRRPQRVVNTRANWQSAPSNKGKCNDRSGYVCFYHRRFGYKARNCEGNCAFKQRQPVAIRALSDGSTSNRLTISDKINRLCFLIDTGAEISVLPKKYCKGFSKETNYKLHAANGTPIKTFGSRVLTLELGLQKPYLWEFCVADVEQPSIGADFLESHNLTVDLNNRRLMNMVSLHQATGKVAQQSTHIAAIRKNNQIHRLSAQSPEITTQRKAYVRGKQ</sequence>
<dbReference type="InterPro" id="IPR001969">
    <property type="entry name" value="Aspartic_peptidase_AS"/>
</dbReference>
<dbReference type="AlphaFoldDB" id="A0AAJ7C751"/>
<dbReference type="KEGG" id="ccin:107271408"/>
<dbReference type="Proteomes" id="UP000694920">
    <property type="component" value="Unplaced"/>
</dbReference>
<dbReference type="PANTHER" id="PTHR33327:SF3">
    <property type="entry name" value="RNA-DIRECTED DNA POLYMERASE"/>
    <property type="match status" value="1"/>
</dbReference>
<accession>A0AAJ7C751</accession>
<keyword evidence="2" id="KW-1185">Reference proteome</keyword>
<dbReference type="PANTHER" id="PTHR33327">
    <property type="entry name" value="ENDONUCLEASE"/>
    <property type="match status" value="1"/>
</dbReference>
<dbReference type="GO" id="GO:0004190">
    <property type="term" value="F:aspartic-type endopeptidase activity"/>
    <property type="evidence" value="ECO:0007669"/>
    <property type="project" value="InterPro"/>
</dbReference>